<dbReference type="InterPro" id="IPR032675">
    <property type="entry name" value="LRR_dom_sf"/>
</dbReference>
<keyword evidence="1" id="KW-0520">NAD</keyword>
<dbReference type="GO" id="GO:0007165">
    <property type="term" value="P:signal transduction"/>
    <property type="evidence" value="ECO:0007669"/>
    <property type="project" value="InterPro"/>
</dbReference>
<dbReference type="Gene3D" id="3.40.50.10140">
    <property type="entry name" value="Toll/interleukin-1 receptor homology (TIR) domain"/>
    <property type="match status" value="1"/>
</dbReference>
<reference evidence="3 4" key="1">
    <citation type="submission" date="2018-09" db="EMBL/GenBank/DDBJ databases">
        <title>A high-quality reference genome of wild soybean provides a powerful tool to mine soybean genomes.</title>
        <authorList>
            <person name="Xie M."/>
            <person name="Chung C.Y.L."/>
            <person name="Li M.-W."/>
            <person name="Wong F.-L."/>
            <person name="Chan T.-F."/>
            <person name="Lam H.-M."/>
        </authorList>
    </citation>
    <scope>NUCLEOTIDE SEQUENCE [LARGE SCALE GENOMIC DNA]</scope>
    <source>
        <strain evidence="4">cv. W05</strain>
        <tissue evidence="3">Hypocotyl of etiolated seedlings</tissue>
    </source>
</reference>
<dbReference type="SUPFAM" id="SSF52200">
    <property type="entry name" value="Toll/Interleukin receptor TIR domain"/>
    <property type="match status" value="1"/>
</dbReference>
<name>A0A445J0K7_GLYSO</name>
<dbReference type="Gene3D" id="3.80.10.10">
    <property type="entry name" value="Ribonuclease Inhibitor"/>
    <property type="match status" value="1"/>
</dbReference>
<proteinExistence type="predicted"/>
<evidence type="ECO:0000313" key="4">
    <source>
        <dbReference type="Proteomes" id="UP000289340"/>
    </source>
</evidence>
<dbReference type="InterPro" id="IPR000157">
    <property type="entry name" value="TIR_dom"/>
</dbReference>
<dbReference type="EMBL" id="QZWG01000009">
    <property type="protein sequence ID" value="RZB91906.1"/>
    <property type="molecule type" value="Genomic_DNA"/>
</dbReference>
<accession>A0A445J0K7</accession>
<keyword evidence="4" id="KW-1185">Reference proteome</keyword>
<dbReference type="PANTHER" id="PTHR32009:SF144">
    <property type="entry name" value="RESISTANCE PROTEIN (TIR-NBS-LRR CLASS), PUTATIVE-RELATED"/>
    <property type="match status" value="1"/>
</dbReference>
<dbReference type="SMART" id="SM00255">
    <property type="entry name" value="TIR"/>
    <property type="match status" value="1"/>
</dbReference>
<dbReference type="SUPFAM" id="SSF52058">
    <property type="entry name" value="L domain-like"/>
    <property type="match status" value="1"/>
</dbReference>
<protein>
    <submittedName>
        <fullName evidence="3">TMV resistance protein N</fullName>
    </submittedName>
</protein>
<comment type="caution">
    <text evidence="3">The sequence shown here is derived from an EMBL/GenBank/DDBJ whole genome shotgun (WGS) entry which is preliminary data.</text>
</comment>
<evidence type="ECO:0000313" key="3">
    <source>
        <dbReference type="EMBL" id="RZB91906.1"/>
    </source>
</evidence>
<dbReference type="AlphaFoldDB" id="A0A445J0K7"/>
<gene>
    <name evidence="3" type="ORF">D0Y65_024071</name>
</gene>
<dbReference type="Proteomes" id="UP000289340">
    <property type="component" value="Chromosome 9"/>
</dbReference>
<evidence type="ECO:0000256" key="1">
    <source>
        <dbReference type="ARBA" id="ARBA00023027"/>
    </source>
</evidence>
<dbReference type="PROSITE" id="PS50104">
    <property type="entry name" value="TIR"/>
    <property type="match status" value="1"/>
</dbReference>
<dbReference type="Pfam" id="PF01582">
    <property type="entry name" value="TIR"/>
    <property type="match status" value="1"/>
</dbReference>
<evidence type="ECO:0000259" key="2">
    <source>
        <dbReference type="PROSITE" id="PS50104"/>
    </source>
</evidence>
<sequence>MAVPSSSSSFTYDVFLSFRGEDTRYGFTGNLYKVLHDSGIHTFIDDEELQKGDEITTALEKAIEESIIFIVVLSQNYASSSFCLNELTASSSAVREGFELNVEKLKKWKMALREAANLSGYHFKQGWTRVKLLLDVGSRDGVHMVGIHGLGGIGEICHSLESFPEILGKMEIITELVLEASAIKELPFSFQNLIRLQILQLRCCGMFRLPSSFVMMPRLAKIIAWELKGWLFPEQVEGEERKLHEAGNTMFWLSGAMFPEWFDRHSQGPSNCFWFRNKFPAIALCIAIGPRPIHYKHIEIVGPIVIINGIECLLDPENDSYLWLDTDHTCLFDLQKTDFADKLNKEVLENEWNHVEITYSVEQRFHEKEKHLEIPVFIESVIYVFK</sequence>
<dbReference type="PANTHER" id="PTHR32009">
    <property type="entry name" value="TMV RESISTANCE PROTEIN N-LIKE"/>
    <property type="match status" value="1"/>
</dbReference>
<organism evidence="3 4">
    <name type="scientific">Glycine soja</name>
    <name type="common">Wild soybean</name>
    <dbReference type="NCBI Taxonomy" id="3848"/>
    <lineage>
        <taxon>Eukaryota</taxon>
        <taxon>Viridiplantae</taxon>
        <taxon>Streptophyta</taxon>
        <taxon>Embryophyta</taxon>
        <taxon>Tracheophyta</taxon>
        <taxon>Spermatophyta</taxon>
        <taxon>Magnoliopsida</taxon>
        <taxon>eudicotyledons</taxon>
        <taxon>Gunneridae</taxon>
        <taxon>Pentapetalae</taxon>
        <taxon>rosids</taxon>
        <taxon>fabids</taxon>
        <taxon>Fabales</taxon>
        <taxon>Fabaceae</taxon>
        <taxon>Papilionoideae</taxon>
        <taxon>50 kb inversion clade</taxon>
        <taxon>NPAAA clade</taxon>
        <taxon>indigoferoid/millettioid clade</taxon>
        <taxon>Phaseoleae</taxon>
        <taxon>Glycine</taxon>
        <taxon>Glycine subgen. Soja</taxon>
    </lineage>
</organism>
<feature type="domain" description="TIR" evidence="2">
    <location>
        <begin position="10"/>
        <end position="136"/>
    </location>
</feature>
<dbReference type="InterPro" id="IPR035897">
    <property type="entry name" value="Toll_tir_struct_dom_sf"/>
</dbReference>